<protein>
    <submittedName>
        <fullName evidence="2">Uncharacterized protein</fullName>
    </submittedName>
</protein>
<evidence type="ECO:0000313" key="2">
    <source>
        <dbReference type="EMBL" id="PYH64267.1"/>
    </source>
</evidence>
<dbReference type="Proteomes" id="UP000248405">
    <property type="component" value="Unassembled WGS sequence"/>
</dbReference>
<dbReference type="OrthoDB" id="417697at2759"/>
<proteinExistence type="predicted"/>
<evidence type="ECO:0000256" key="1">
    <source>
        <dbReference type="SAM" id="Coils"/>
    </source>
</evidence>
<dbReference type="RefSeq" id="XP_025558061.1">
    <property type="nucleotide sequence ID" value="XM_025703536.1"/>
</dbReference>
<gene>
    <name evidence="2" type="ORF">BO88DRAFT_351344</name>
</gene>
<dbReference type="GeneID" id="37208128"/>
<organism evidence="2 3">
    <name type="scientific">Aspergillus vadensis (strain CBS 113365 / IMI 142717 / IBT 24658)</name>
    <dbReference type="NCBI Taxonomy" id="1448311"/>
    <lineage>
        <taxon>Eukaryota</taxon>
        <taxon>Fungi</taxon>
        <taxon>Dikarya</taxon>
        <taxon>Ascomycota</taxon>
        <taxon>Pezizomycotina</taxon>
        <taxon>Eurotiomycetes</taxon>
        <taxon>Eurotiomycetidae</taxon>
        <taxon>Eurotiales</taxon>
        <taxon>Aspergillaceae</taxon>
        <taxon>Aspergillus</taxon>
        <taxon>Aspergillus subgen. Circumdati</taxon>
    </lineage>
</organism>
<evidence type="ECO:0000313" key="3">
    <source>
        <dbReference type="Proteomes" id="UP000248405"/>
    </source>
</evidence>
<sequence>MNDTPEIYPLGRDKAESSRICLVEARDSLNTKRFSPDRCFHGFDISSTQFHLSLPAGIGFSVQDILNSFPVEHHNRYDLVYVKMLVTAIKNTEYRDAVKIQLTMLSITRWLRSIGLSSTALPSQISKDSQNPSSAIIVSSWLRFFQLNGVSESAPSIIEDAYDDSGLVDIVNTSFSLDGRGEDLKAKAQKWQMQAFLADTETIMLEIGLEGDSEEAQQRAEEANRNLGTHFAEGGVVGFCFGSVVGRKMVSYALIKDILGHLTLEPAGSRAVRVALMVLFRHQ</sequence>
<name>A0A319AV74_ASPVC</name>
<dbReference type="EMBL" id="KZ821644">
    <property type="protein sequence ID" value="PYH64267.1"/>
    <property type="molecule type" value="Genomic_DNA"/>
</dbReference>
<reference evidence="2" key="1">
    <citation type="submission" date="2016-12" db="EMBL/GenBank/DDBJ databases">
        <title>The genomes of Aspergillus section Nigri reveals drivers in fungal speciation.</title>
        <authorList>
            <consortium name="DOE Joint Genome Institute"/>
            <person name="Vesth T.C."/>
            <person name="Nybo J."/>
            <person name="Theobald S."/>
            <person name="Brandl J."/>
            <person name="Frisvad J.C."/>
            <person name="Nielsen K.F."/>
            <person name="Lyhne E.K."/>
            <person name="Kogle M.E."/>
            <person name="Kuo A."/>
            <person name="Riley R."/>
            <person name="Clum A."/>
            <person name="Nolan M."/>
            <person name="Lipzen A."/>
            <person name="Salamov A."/>
            <person name="Henrissat B."/>
            <person name="Wiebenga A."/>
            <person name="De Vries R.P."/>
            <person name="Grigoriev I.V."/>
            <person name="Mortensen U.H."/>
            <person name="Andersen M.R."/>
            <person name="Baker S.E."/>
        </authorList>
    </citation>
    <scope>NUCLEOTIDE SEQUENCE [LARGE SCALE GENOMIC DNA]</scope>
    <source>
        <strain evidence="2">CBS 113365</strain>
    </source>
</reference>
<feature type="coiled-coil region" evidence="1">
    <location>
        <begin position="206"/>
        <end position="233"/>
    </location>
</feature>
<dbReference type="AlphaFoldDB" id="A0A319AV74"/>
<accession>A0A319AV74</accession>
<keyword evidence="3" id="KW-1185">Reference proteome</keyword>
<keyword evidence="1" id="KW-0175">Coiled coil</keyword>